<keyword evidence="6" id="KW-0851">Voltage-gated channel</keyword>
<feature type="transmembrane region" description="Helical" evidence="13">
    <location>
        <begin position="163"/>
        <end position="180"/>
    </location>
</feature>
<feature type="transmembrane region" description="Helical" evidence="13">
    <location>
        <begin position="263"/>
        <end position="287"/>
    </location>
</feature>
<reference evidence="15 16" key="1">
    <citation type="journal article" date="2018" name="Nat. Ecol. Evol.">
        <title>Genomic signatures of mitonuclear coevolution across populations of Tigriopus californicus.</title>
        <authorList>
            <person name="Barreto F.S."/>
            <person name="Watson E.T."/>
            <person name="Lima T.G."/>
            <person name="Willett C.S."/>
            <person name="Edmands S."/>
            <person name="Li W."/>
            <person name="Burton R.S."/>
        </authorList>
    </citation>
    <scope>NUCLEOTIDE SEQUENCE [LARGE SCALE GENOMIC DNA]</scope>
    <source>
        <strain evidence="15 16">San Diego</strain>
    </source>
</reference>
<dbReference type="InterPro" id="IPR027359">
    <property type="entry name" value="Volt_channel_dom_sf"/>
</dbReference>
<dbReference type="GO" id="GO:0005251">
    <property type="term" value="F:delayed rectifier potassium channel activity"/>
    <property type="evidence" value="ECO:0007669"/>
    <property type="project" value="TreeGrafter"/>
</dbReference>
<evidence type="ECO:0000256" key="11">
    <source>
        <dbReference type="ARBA" id="ARBA00023303"/>
    </source>
</evidence>
<proteinExistence type="predicted"/>
<feature type="compositionally biased region" description="Polar residues" evidence="12">
    <location>
        <begin position="670"/>
        <end position="681"/>
    </location>
</feature>
<dbReference type="GO" id="GO:0001508">
    <property type="term" value="P:action potential"/>
    <property type="evidence" value="ECO:0007669"/>
    <property type="project" value="TreeGrafter"/>
</dbReference>
<keyword evidence="8 13" id="KW-1133">Transmembrane helix</keyword>
<dbReference type="Gene3D" id="1.20.120.350">
    <property type="entry name" value="Voltage-gated potassium channels. Chain C"/>
    <property type="match status" value="2"/>
</dbReference>
<feature type="region of interest" description="Disordered" evidence="12">
    <location>
        <begin position="797"/>
        <end position="824"/>
    </location>
</feature>
<feature type="compositionally biased region" description="Pro residues" evidence="12">
    <location>
        <begin position="611"/>
        <end position="621"/>
    </location>
</feature>
<feature type="domain" description="Ion transport" evidence="14">
    <location>
        <begin position="5"/>
        <end position="223"/>
    </location>
</feature>
<keyword evidence="11" id="KW-0407">Ion channel</keyword>
<keyword evidence="7" id="KW-0630">Potassium</keyword>
<evidence type="ECO:0000313" key="16">
    <source>
        <dbReference type="Proteomes" id="UP000318571"/>
    </source>
</evidence>
<comment type="subcellular location">
    <subcellularLocation>
        <location evidence="1">Membrane</location>
        <topology evidence="1">Multi-pass membrane protein</topology>
    </subcellularLocation>
</comment>
<keyword evidence="3" id="KW-0633">Potassium transport</keyword>
<feature type="region of interest" description="Disordered" evidence="12">
    <location>
        <begin position="589"/>
        <end position="681"/>
    </location>
</feature>
<dbReference type="PRINTS" id="PR01495">
    <property type="entry name" value="SHABCHANNEL"/>
</dbReference>
<dbReference type="FunFam" id="1.10.287.70:FF:000034">
    <property type="entry name" value="Potassium voltage-gated channel subfamily B member"/>
    <property type="match status" value="2"/>
</dbReference>
<feature type="region of interest" description="Disordered" evidence="12">
    <location>
        <begin position="844"/>
        <end position="878"/>
    </location>
</feature>
<keyword evidence="4 13" id="KW-0812">Transmembrane</keyword>
<dbReference type="Proteomes" id="UP000318571">
    <property type="component" value="Chromosome 8"/>
</dbReference>
<evidence type="ECO:0000259" key="14">
    <source>
        <dbReference type="Pfam" id="PF00520"/>
    </source>
</evidence>
<evidence type="ECO:0000256" key="2">
    <source>
        <dbReference type="ARBA" id="ARBA00022448"/>
    </source>
</evidence>
<feature type="transmembrane region" description="Helical" evidence="13">
    <location>
        <begin position="131"/>
        <end position="151"/>
    </location>
</feature>
<evidence type="ECO:0000256" key="3">
    <source>
        <dbReference type="ARBA" id="ARBA00022538"/>
    </source>
</evidence>
<dbReference type="PRINTS" id="PR00169">
    <property type="entry name" value="KCHANNEL"/>
</dbReference>
<keyword evidence="10 13" id="KW-0472">Membrane</keyword>
<evidence type="ECO:0000256" key="7">
    <source>
        <dbReference type="ARBA" id="ARBA00022958"/>
    </source>
</evidence>
<feature type="compositionally biased region" description="Basic and acidic residues" evidence="12">
    <location>
        <begin position="1078"/>
        <end position="1089"/>
    </location>
</feature>
<dbReference type="PRINTS" id="PR01491">
    <property type="entry name" value="KVCHANNEL"/>
</dbReference>
<evidence type="ECO:0000313" key="15">
    <source>
        <dbReference type="EMBL" id="TRY61967.1"/>
    </source>
</evidence>
<evidence type="ECO:0000256" key="1">
    <source>
        <dbReference type="ARBA" id="ARBA00004141"/>
    </source>
</evidence>
<feature type="transmembrane region" description="Helical" evidence="13">
    <location>
        <begin position="340"/>
        <end position="359"/>
    </location>
</feature>
<keyword evidence="5" id="KW-0631">Potassium channel</keyword>
<keyword evidence="2" id="KW-0813">Transport</keyword>
<feature type="region of interest" description="Disordered" evidence="12">
    <location>
        <begin position="1065"/>
        <end position="1089"/>
    </location>
</feature>
<dbReference type="GO" id="GO:0008076">
    <property type="term" value="C:voltage-gated potassium channel complex"/>
    <property type="evidence" value="ECO:0007669"/>
    <property type="project" value="InterPro"/>
</dbReference>
<evidence type="ECO:0000256" key="5">
    <source>
        <dbReference type="ARBA" id="ARBA00022826"/>
    </source>
</evidence>
<feature type="transmembrane region" description="Helical" evidence="13">
    <location>
        <begin position="472"/>
        <end position="492"/>
    </location>
</feature>
<dbReference type="SUPFAM" id="SSF81324">
    <property type="entry name" value="Voltage-gated potassium channels"/>
    <property type="match status" value="2"/>
</dbReference>
<comment type="caution">
    <text evidence="15">The sequence shown here is derived from an EMBL/GenBank/DDBJ whole genome shotgun (WGS) entry which is preliminary data.</text>
</comment>
<keyword evidence="9" id="KW-0406">Ion transport</keyword>
<dbReference type="AlphaFoldDB" id="A0A553N945"/>
<dbReference type="PANTHER" id="PTHR11537">
    <property type="entry name" value="VOLTAGE-GATED POTASSIUM CHANNEL"/>
    <property type="match status" value="1"/>
</dbReference>
<evidence type="ECO:0000256" key="8">
    <source>
        <dbReference type="ARBA" id="ARBA00022989"/>
    </source>
</evidence>
<evidence type="ECO:0000256" key="4">
    <source>
        <dbReference type="ARBA" id="ARBA00022692"/>
    </source>
</evidence>
<dbReference type="InterPro" id="IPR028325">
    <property type="entry name" value="VG_K_chnl"/>
</dbReference>
<keyword evidence="16" id="KW-1185">Reference proteome</keyword>
<evidence type="ECO:0000256" key="10">
    <source>
        <dbReference type="ARBA" id="ARBA00023136"/>
    </source>
</evidence>
<evidence type="ECO:0000256" key="12">
    <source>
        <dbReference type="SAM" id="MobiDB-lite"/>
    </source>
</evidence>
<feature type="domain" description="Ion transport" evidence="14">
    <location>
        <begin position="273"/>
        <end position="502"/>
    </location>
</feature>
<dbReference type="Pfam" id="PF00520">
    <property type="entry name" value="Ion_trans"/>
    <property type="match status" value="2"/>
</dbReference>
<feature type="compositionally biased region" description="Low complexity" evidence="12">
    <location>
        <begin position="1025"/>
        <end position="1036"/>
    </location>
</feature>
<sequence>MSTIALTLNTIPAVAAEDQFGNPIDNPKLAMVEAVCITWFTLEYVIRFAASPDKWQFVKGAMNVIDVLAIMPYFLSLFIMESNQNSQGFEDVRRIVQVFRIMRILRIFKLARHSTGLQSLGFTLKNSYKELGLLMLFLAMGVLIFSSLCYFAEKDEEDTAFHSIPETFWWAIITMCTVGYGDISPTTFLGKIVGSMCAVCGVLVIALPIPIIVNNFAAFYKNEMRREKAVKRKEALERARREGAIVAFHHVNLRDAFAKSMDLVDVIVDAATVSITFIVVSTIALTLNTLPEFQSIDQEGNPTDNEHLAMVEAICITWFTLEYVLRFASSPNKWEFFKGGLNIIDLLAILPYFLSLFLIESNRSSESFQEVRRLVQIFRIMRVLRILKLARHSTGLQSLGFTIRNSYKELGLLLLFLAMGVLIFSSLAYFAERDEEDTLFTSIPATFWWAAITMTTVGYGDMIPHTIIGKCVGTICCICGVLVIALPIPIIVNNFAEFYKNQMRREKALKRRETLEKAKRSGSIVTSRDINLRDNLMKSMALADVINEQGRNMSVMGSQLEIDMDPEGDLTVVPRHHGQTGTGCYRLHDHRIGETNHGGQGPTFRALPGGGAPPRPNPPSSDVPSSTQLQKHSAIGHRGPISGLGHDGPGPPNGGSFQPHILDMPIQGDHPSQQHSSRTQKVLNELSTPNKKSMQSPRPYDLHSSSVINISTVDGTLAMEMMSYGNKLADQYSSLDSSDTFLSCNTHPYPSQGSLAGLEELAAKGSMAANGSMPAVNISGFSNNVFNGNSVFSTLFDPRKRSPASPKGNASPANHHRRVRIASRSLSSDNELEAWADCIEEGEKRYQDESEPKHRRSRLTQGPSPKLRPRFDLESTNQVEFDLTDDERPRHSYMTTRGLAAVYQGLASLSEKLGRSNKYCASGPMESINLSVVKSVTSPSGQRKKSILKKSDSLGGRGSHGGDPERENLLVSDPDSLNATPLAPRKYLHHASPKYDSHERIPLPPHASLPNVHSKDQHQCYEGASTGTPPSSSFTSDELLDERSAPSHIAMKDIQTSTTTLAQSIAASDNTKATNTTKFERGRDPSHCRDIGITAKTAVRDDSGIGFESSNLATAPNGPRCTNQTCRINKPSSASSTSTRIVCICGHHMVQTISSPPEDESTQRISPNLTHAKAEEGFGLPQATRLLTKHSELHHDLPIFLNYASAVAPLCGSCSMILATFLYNVADMQQPLNNLMLTSKPGI</sequence>
<feature type="region of interest" description="Disordered" evidence="12">
    <location>
        <begin position="935"/>
        <end position="1039"/>
    </location>
</feature>
<dbReference type="STRING" id="6832.A0A553N945"/>
<feature type="transmembrane region" description="Helical" evidence="13">
    <location>
        <begin position="443"/>
        <end position="460"/>
    </location>
</feature>
<dbReference type="InterPro" id="IPR005821">
    <property type="entry name" value="Ion_trans_dom"/>
</dbReference>
<dbReference type="InterPro" id="IPR003973">
    <property type="entry name" value="K_chnl_volt-dep_Kv2"/>
</dbReference>
<dbReference type="Gene3D" id="1.10.287.70">
    <property type="match status" value="2"/>
</dbReference>
<organism evidence="15 16">
    <name type="scientific">Tigriopus californicus</name>
    <name type="common">Marine copepod</name>
    <dbReference type="NCBI Taxonomy" id="6832"/>
    <lineage>
        <taxon>Eukaryota</taxon>
        <taxon>Metazoa</taxon>
        <taxon>Ecdysozoa</taxon>
        <taxon>Arthropoda</taxon>
        <taxon>Crustacea</taxon>
        <taxon>Multicrustacea</taxon>
        <taxon>Hexanauplia</taxon>
        <taxon>Copepoda</taxon>
        <taxon>Harpacticoida</taxon>
        <taxon>Harpacticidae</taxon>
        <taxon>Tigriopus</taxon>
    </lineage>
</organism>
<dbReference type="InterPro" id="IPR003968">
    <property type="entry name" value="K_chnl_volt-dep_Kv"/>
</dbReference>
<name>A0A553N945_TIGCA</name>
<dbReference type="PANTHER" id="PTHR11537:SF254">
    <property type="entry name" value="POTASSIUM VOLTAGE-GATED CHANNEL PROTEIN SHAB"/>
    <property type="match status" value="1"/>
</dbReference>
<evidence type="ECO:0000256" key="6">
    <source>
        <dbReference type="ARBA" id="ARBA00022882"/>
    </source>
</evidence>
<evidence type="ECO:0000256" key="13">
    <source>
        <dbReference type="SAM" id="Phobius"/>
    </source>
</evidence>
<feature type="transmembrane region" description="Helical" evidence="13">
    <location>
        <begin position="62"/>
        <end position="80"/>
    </location>
</feature>
<gene>
    <name evidence="15" type="ORF">TCAL_06683</name>
</gene>
<dbReference type="EMBL" id="VCGU01000459">
    <property type="protein sequence ID" value="TRY61967.1"/>
    <property type="molecule type" value="Genomic_DNA"/>
</dbReference>
<feature type="transmembrane region" description="Helical" evidence="13">
    <location>
        <begin position="410"/>
        <end position="431"/>
    </location>
</feature>
<accession>A0A553N945</accession>
<evidence type="ECO:0000256" key="9">
    <source>
        <dbReference type="ARBA" id="ARBA00023065"/>
    </source>
</evidence>
<feature type="compositionally biased region" description="Polar residues" evidence="12">
    <location>
        <begin position="1065"/>
        <end position="1077"/>
    </location>
</feature>
<protein>
    <recommendedName>
        <fullName evidence="14">Ion transport domain-containing protein</fullName>
    </recommendedName>
</protein>
<feature type="transmembrane region" description="Helical" evidence="13">
    <location>
        <begin position="192"/>
        <end position="218"/>
    </location>
</feature>